<dbReference type="Pfam" id="PF00675">
    <property type="entry name" value="Peptidase_M16"/>
    <property type="match status" value="1"/>
</dbReference>
<dbReference type="AlphaFoldDB" id="A0AAN4W3D9"/>
<dbReference type="Pfam" id="PF05193">
    <property type="entry name" value="Peptidase_M16_C"/>
    <property type="match status" value="1"/>
</dbReference>
<dbReference type="SUPFAM" id="SSF63411">
    <property type="entry name" value="LuxS/MPP-like metallohydrolase"/>
    <property type="match status" value="2"/>
</dbReference>
<reference evidence="3 4" key="1">
    <citation type="submission" date="2021-12" db="EMBL/GenBank/DDBJ databases">
        <title>Genome sequencing of bacteria with rrn-lacking chromosome and rrn-plasmid.</title>
        <authorList>
            <person name="Anda M."/>
            <person name="Iwasaki W."/>
        </authorList>
    </citation>
    <scope>NUCLEOTIDE SEQUENCE [LARGE SCALE GENOMIC DNA]</scope>
    <source>
        <strain evidence="3 4">NBRC 15940</strain>
    </source>
</reference>
<proteinExistence type="predicted"/>
<dbReference type="PANTHER" id="PTHR11851:SF224">
    <property type="entry name" value="PROCESSING PROTEASE"/>
    <property type="match status" value="1"/>
</dbReference>
<name>A0AAN4W3D9_9BACT</name>
<dbReference type="InterPro" id="IPR050361">
    <property type="entry name" value="MPP/UQCRC_Complex"/>
</dbReference>
<dbReference type="GO" id="GO:0046872">
    <property type="term" value="F:metal ion binding"/>
    <property type="evidence" value="ECO:0007669"/>
    <property type="project" value="InterPro"/>
</dbReference>
<dbReference type="EMBL" id="BQKE01000003">
    <property type="protein sequence ID" value="GJM63961.1"/>
    <property type="molecule type" value="Genomic_DNA"/>
</dbReference>
<comment type="caution">
    <text evidence="3">The sequence shown here is derived from an EMBL/GenBank/DDBJ whole genome shotgun (WGS) entry which is preliminary data.</text>
</comment>
<gene>
    <name evidence="3" type="ORF">PEDI_45130</name>
</gene>
<dbReference type="InterPro" id="IPR007863">
    <property type="entry name" value="Peptidase_M16_C"/>
</dbReference>
<dbReference type="InterPro" id="IPR011249">
    <property type="entry name" value="Metalloenz_LuxS/M16"/>
</dbReference>
<accession>A0AAN4W3D9</accession>
<dbReference type="InterPro" id="IPR011765">
    <property type="entry name" value="Pept_M16_N"/>
</dbReference>
<evidence type="ECO:0000313" key="3">
    <source>
        <dbReference type="EMBL" id="GJM63961.1"/>
    </source>
</evidence>
<evidence type="ECO:0000313" key="4">
    <source>
        <dbReference type="Proteomes" id="UP001310022"/>
    </source>
</evidence>
<organism evidence="3 4">
    <name type="scientific">Persicobacter diffluens</name>
    <dbReference type="NCBI Taxonomy" id="981"/>
    <lineage>
        <taxon>Bacteria</taxon>
        <taxon>Pseudomonadati</taxon>
        <taxon>Bacteroidota</taxon>
        <taxon>Cytophagia</taxon>
        <taxon>Cytophagales</taxon>
        <taxon>Persicobacteraceae</taxon>
        <taxon>Persicobacter</taxon>
    </lineage>
</organism>
<dbReference type="Gene3D" id="3.30.830.10">
    <property type="entry name" value="Metalloenzyme, LuxS/M16 peptidase-like"/>
    <property type="match status" value="2"/>
</dbReference>
<dbReference type="PANTHER" id="PTHR11851">
    <property type="entry name" value="METALLOPROTEASE"/>
    <property type="match status" value="1"/>
</dbReference>
<evidence type="ECO:0000259" key="1">
    <source>
        <dbReference type="Pfam" id="PF00675"/>
    </source>
</evidence>
<protein>
    <submittedName>
        <fullName evidence="3">Peptidase M16</fullName>
    </submittedName>
</protein>
<feature type="domain" description="Peptidase M16 N-terminal" evidence="1">
    <location>
        <begin position="74"/>
        <end position="162"/>
    </location>
</feature>
<sequence>MMVAFTWMGHQGSAQVDRTKAPVADKPAKIKLGKPKRFTLPNGLKVLVVSDHKLPTVTFSLGMYNTPQLEGEKAGLSAVAGSLMGTGTTNRSKDEINNTIEQMGSYIGAGANGAYATALSRNTESTFEILSDVVINAKFEQEEFDKILKNMLANISSVPTSQSSIAGNVAAVAKYGTDHPYGEVETAETLQNITIADCEAFYKSSYSPNNAYLTFIGDITFKDAKALAEKYFSKWEKGENTFKELVQPQAPEKTRVAFANFDAAQQSDIRISYPVQFNPTEKDYIATNLMIKIFGGGSNGRLFQNLRETHGYTYGAYANISGSRFVGSVNASAKVRNEVTDSAVVQFLNEMKAIREKEVSEKELATAKAEYIGSFARGLESSRQVASFAISKELYNLPADYYTTYIQKIEAVTLEDIKKAAERFIKPENANIIVVGKGDVIREKLNQFGEVTEYGPYGEVIK</sequence>
<dbReference type="Proteomes" id="UP001310022">
    <property type="component" value="Unassembled WGS sequence"/>
</dbReference>
<feature type="domain" description="Peptidase M16 C-terminal" evidence="2">
    <location>
        <begin position="192"/>
        <end position="370"/>
    </location>
</feature>
<evidence type="ECO:0000259" key="2">
    <source>
        <dbReference type="Pfam" id="PF05193"/>
    </source>
</evidence>
<keyword evidence="4" id="KW-1185">Reference proteome</keyword>